<dbReference type="AlphaFoldDB" id="A0A5B0MRJ1"/>
<proteinExistence type="predicted"/>
<comment type="caution">
    <text evidence="1">The sequence shown here is derived from an EMBL/GenBank/DDBJ whole genome shotgun (WGS) entry which is preliminary data.</text>
</comment>
<dbReference type="Proteomes" id="UP000325313">
    <property type="component" value="Unassembled WGS sequence"/>
</dbReference>
<reference evidence="1 2" key="1">
    <citation type="submission" date="2019-05" db="EMBL/GenBank/DDBJ databases">
        <title>Emergence of the Ug99 lineage of the wheat stem rust pathogen through somatic hybridization.</title>
        <authorList>
            <person name="Li F."/>
            <person name="Upadhyaya N.M."/>
            <person name="Sperschneider J."/>
            <person name="Matny O."/>
            <person name="Nguyen-Phuc H."/>
            <person name="Mago R."/>
            <person name="Raley C."/>
            <person name="Miller M.E."/>
            <person name="Silverstein K.A.T."/>
            <person name="Henningsen E."/>
            <person name="Hirsch C.D."/>
            <person name="Visser B."/>
            <person name="Pretorius Z.A."/>
            <person name="Steffenson B.J."/>
            <person name="Schwessinger B."/>
            <person name="Dodds P.N."/>
            <person name="Figueroa M."/>
        </authorList>
    </citation>
    <scope>NUCLEOTIDE SEQUENCE [LARGE SCALE GENOMIC DNA]</scope>
    <source>
        <strain evidence="1 2">Ug99</strain>
    </source>
</reference>
<dbReference type="EMBL" id="VDEP01000448">
    <property type="protein sequence ID" value="KAA1078694.1"/>
    <property type="molecule type" value="Genomic_DNA"/>
</dbReference>
<name>A0A5B0MRJ1_PUCGR</name>
<sequence length="127" mass="14132">MGEVITESVTEAVRTQDTFCTDQPAGQMRQPSAVTQCGSLCTNETEKENRLLTDAGSSHTPMIDYNRVHIRSASKDNRSVCYVIALLSIDHQRKERKVWVSVRNMQPPGISALLQFLLNALQGVLLD</sequence>
<protein>
    <submittedName>
        <fullName evidence="1">Uncharacterized protein</fullName>
    </submittedName>
</protein>
<evidence type="ECO:0000313" key="1">
    <source>
        <dbReference type="EMBL" id="KAA1078694.1"/>
    </source>
</evidence>
<accession>A0A5B0MRJ1</accession>
<gene>
    <name evidence="1" type="ORF">PGTUg99_016194</name>
</gene>
<evidence type="ECO:0000313" key="2">
    <source>
        <dbReference type="Proteomes" id="UP000325313"/>
    </source>
</evidence>
<organism evidence="1 2">
    <name type="scientific">Puccinia graminis f. sp. tritici</name>
    <dbReference type="NCBI Taxonomy" id="56615"/>
    <lineage>
        <taxon>Eukaryota</taxon>
        <taxon>Fungi</taxon>
        <taxon>Dikarya</taxon>
        <taxon>Basidiomycota</taxon>
        <taxon>Pucciniomycotina</taxon>
        <taxon>Pucciniomycetes</taxon>
        <taxon>Pucciniales</taxon>
        <taxon>Pucciniaceae</taxon>
        <taxon>Puccinia</taxon>
    </lineage>
</organism>